<dbReference type="EMBL" id="CAIM01000086">
    <property type="protein sequence ID" value="CCI16113.1"/>
    <property type="molecule type" value="Genomic_DNA"/>
</dbReference>
<name>I4H239_MICAE</name>
<sequence>MPLVSSQQAIYPKSVEQPTEKGFLGETLFLLMIILSILL</sequence>
<dbReference type="HOGENOM" id="CLU_3312746_0_0_3"/>
<reference evidence="1 2" key="1">
    <citation type="submission" date="2012-04" db="EMBL/GenBank/DDBJ databases">
        <authorList>
            <person name="Genoscope - CEA"/>
        </authorList>
    </citation>
    <scope>NUCLEOTIDE SEQUENCE [LARGE SCALE GENOMIC DNA]</scope>
    <source>
        <strain evidence="1 2">9807</strain>
    </source>
</reference>
<evidence type="ECO:0000313" key="2">
    <source>
        <dbReference type="Proteomes" id="UP000003613"/>
    </source>
</evidence>
<dbReference type="AlphaFoldDB" id="I4H239"/>
<dbReference type="Proteomes" id="UP000003613">
    <property type="component" value="Unassembled WGS sequence"/>
</dbReference>
<comment type="caution">
    <text evidence="1">The sequence shown here is derived from an EMBL/GenBank/DDBJ whole genome shotgun (WGS) entry which is preliminary data.</text>
</comment>
<accession>I4H239</accession>
<protein>
    <submittedName>
        <fullName evidence="1">Uncharacterized protein</fullName>
    </submittedName>
</protein>
<organism evidence="1 2">
    <name type="scientific">Microcystis aeruginosa PCC 9807</name>
    <dbReference type="NCBI Taxonomy" id="1160283"/>
    <lineage>
        <taxon>Bacteria</taxon>
        <taxon>Bacillati</taxon>
        <taxon>Cyanobacteriota</taxon>
        <taxon>Cyanophyceae</taxon>
        <taxon>Oscillatoriophycideae</taxon>
        <taxon>Chroococcales</taxon>
        <taxon>Microcystaceae</taxon>
        <taxon>Microcystis</taxon>
    </lineage>
</organism>
<evidence type="ECO:0000313" key="1">
    <source>
        <dbReference type="EMBL" id="CCI16113.1"/>
    </source>
</evidence>
<gene>
    <name evidence="1" type="ORF">MICAF_1760023</name>
</gene>
<proteinExistence type="predicted"/>